<dbReference type="NCBIfam" id="TIGR02257">
    <property type="entry name" value="cobalto_cobN"/>
    <property type="match status" value="1"/>
</dbReference>
<keyword evidence="2" id="KW-0436">Ligase</keyword>
<organism evidence="2 3">
    <name type="scientific">Tunturiibacter lichenicola</name>
    <dbReference type="NCBI Taxonomy" id="2051959"/>
    <lineage>
        <taxon>Bacteria</taxon>
        <taxon>Pseudomonadati</taxon>
        <taxon>Acidobacteriota</taxon>
        <taxon>Terriglobia</taxon>
        <taxon>Terriglobales</taxon>
        <taxon>Acidobacteriaceae</taxon>
        <taxon>Tunturiibacter</taxon>
    </lineage>
</organism>
<evidence type="ECO:0000313" key="2">
    <source>
        <dbReference type="EMBL" id="NYF53395.1"/>
    </source>
</evidence>
<dbReference type="EC" id="6.6.1.2" evidence="2"/>
<reference evidence="2 3" key="1">
    <citation type="submission" date="2020-07" db="EMBL/GenBank/DDBJ databases">
        <title>Genomic Encyclopedia of Type Strains, Phase IV (KMG-V): Genome sequencing to study the core and pangenomes of soil and plant-associated prokaryotes.</title>
        <authorList>
            <person name="Whitman W."/>
        </authorList>
    </citation>
    <scope>NUCLEOTIDE SEQUENCE [LARGE SCALE GENOMIC DNA]</scope>
    <source>
        <strain evidence="2 3">M8UP30</strain>
    </source>
</reference>
<dbReference type="CDD" id="cd10150">
    <property type="entry name" value="CobN_like"/>
    <property type="match status" value="1"/>
</dbReference>
<accession>A0A7Y9NPX3</accession>
<gene>
    <name evidence="2" type="ORF">HDF12_003794</name>
</gene>
<dbReference type="GO" id="GO:0009236">
    <property type="term" value="P:cobalamin biosynthetic process"/>
    <property type="evidence" value="ECO:0007669"/>
    <property type="project" value="InterPro"/>
</dbReference>
<comment type="caution">
    <text evidence="2">The sequence shown here is derived from an EMBL/GenBank/DDBJ whole genome shotgun (WGS) entry which is preliminary data.</text>
</comment>
<name>A0A7Y9NPX3_9BACT</name>
<sequence>MRNTVHLTKAGCLGPCVLSNVASLVFDGRSVWFHSVNSPWQVRQIFSYIDTMLEADRFLQPPEELLEYVFNFYDWDTRPAASVSNAAERNTHQQVQGIAILTHADTDLVTLQNARAALPGDIDVFPYSLNGLRSEEQMTALLEGALARARVIVLRLHGPLNSVVGFSLLRAMCVTQNRFLVVVSGTGEINPEFLNASTVDLDVVASVTTYFERGGTSNILECLKFLSDRLLLTGHGYEKPSTPAEHGIYMPDLEHAEYEDWLQRADPAKPTAAILFYRAHLLSGNTAFVDALAEAMESRGLNALCIFTSSMKALDDGFPAALRLVERRVNVVVTTLSFALGEINTGDVTLAGENVSILEKLGVPVIQAIPSGMPRGNWEVSRRGLNALDTAINVALPEFDGRIISVPISFKERGNVQSGDLYVPHQERADRVAGIAARLARLQILANPYKRVAFVLTNSSTKAAQVGNAVGLDSPASLLNLLRAMKGRRYSIGDLPKSGDDLIHDLLSRGTYDDVYPLDGDRAHRYSRAVYRRRFESFPDAPQKRLKDSWGQPTDRGYTLRSSSKIDKKLMSEVATKIAAMDFEPFSDTDDYLFAAMRLENALIAIQPPRGYGLNPDAIYHTPDLPPTHHYTAFYQWLGTSVEDGGWGADAIVHVGKHGTLEWLPGKSVGLSDECFPDLLLQDMPLIYPFIINDPGEGSQSKRRGHAVIVDHLTPPMTSAETYGPLAALNQLVNEYYAVEKLDPSKLPFIQQQIWELIQDANLNTDLDLKNMLSRDHGDHKHDWEEELTSEGVPVTLAEMNGSEVAHLIEDIDGYLCELGMAQIRDGLHILGNMPPLPEMLRSMTRLANVGSPSLLGAIARNLQFDYQKLLEEPGKKLDVAITLSETVCYTNADVLETLDKMAISLYEKLEKLGFSVQSLEDLQHAIVGSASQEVTAALTFACQKIVPNLERVNEEVEHVLDALEGRYIPAGPAGAPTRGMAHILPTGRNFYAVDPRALPSEASWRVGQQLAREAIERYRAEEDQYPETVGLSAWGTSQMRTHGDDVSEVLALLGVQPVWNKQSRRPEGVSLIPLEKLGRPRIDVTLRISGFFRDAFPHLIDMIDDAVALVIQQDEPSEMNFVKKHYLTEIEKNRDQGAEESEASARYRIFGAKPGTYGTGVQALMETRHWKEDADIAQVFLEWGGYAYGKAANGVDARSVFSERLKSVQVAVHNQDNREHDIFDSDDYFQFHGGMVATIRALTGVQPKAYFGDSSRPDAVRVRDLREEALRVYRSRVINPKWIESIKRHGYKGGLELTATVDYIFGFDATAHVAPDFIYEGLAQEYALDADTQDFLKQSNPWALNAIAERLLEANERGLWEDARPETLDALRGVLFDSETLLEARGEMRRSAV</sequence>
<dbReference type="PANTHER" id="PTHR44119:SF4">
    <property type="entry name" value="AEROBIC COBALTOCHELATASE SUBUNIT COBN"/>
    <property type="match status" value="1"/>
</dbReference>
<dbReference type="Pfam" id="PF02514">
    <property type="entry name" value="CobN-Mg_chel"/>
    <property type="match status" value="1"/>
</dbReference>
<proteinExistence type="predicted"/>
<evidence type="ECO:0000259" key="1">
    <source>
        <dbReference type="Pfam" id="PF02514"/>
    </source>
</evidence>
<dbReference type="Proteomes" id="UP000534186">
    <property type="component" value="Unassembled WGS sequence"/>
</dbReference>
<feature type="domain" description="CobN/magnesium chelatase" evidence="1">
    <location>
        <begin position="209"/>
        <end position="1366"/>
    </location>
</feature>
<dbReference type="PANTHER" id="PTHR44119">
    <property type="entry name" value="MAGNESIUM-CHELATASE SUBUNIT CHLH, CHLOROPLASTIC"/>
    <property type="match status" value="1"/>
</dbReference>
<protein>
    <submittedName>
        <fullName evidence="2">Cobaltochelatase CobN</fullName>
        <ecNumber evidence="2">6.6.1.2</ecNumber>
    </submittedName>
</protein>
<dbReference type="GO" id="GO:0051116">
    <property type="term" value="F:cobaltochelatase activity"/>
    <property type="evidence" value="ECO:0007669"/>
    <property type="project" value="UniProtKB-EC"/>
</dbReference>
<dbReference type="InterPro" id="IPR003672">
    <property type="entry name" value="CobN/Mg_chltase"/>
</dbReference>
<dbReference type="EMBL" id="JACCCV010000002">
    <property type="protein sequence ID" value="NYF53395.1"/>
    <property type="molecule type" value="Genomic_DNA"/>
</dbReference>
<dbReference type="InterPro" id="IPR011953">
    <property type="entry name" value="Cobalto_CobN"/>
</dbReference>
<evidence type="ECO:0000313" key="3">
    <source>
        <dbReference type="Proteomes" id="UP000534186"/>
    </source>
</evidence>